<reference evidence="2" key="1">
    <citation type="submission" date="2021-01" db="EMBL/GenBank/DDBJ databases">
        <authorList>
            <person name="Eckstrom K.M.E."/>
        </authorList>
    </citation>
    <scope>NUCLEOTIDE SEQUENCE</scope>
    <source>
        <strain evidence="2">UVCC 0001</strain>
    </source>
</reference>
<organism evidence="2 3">
    <name type="scientific">Prototheca wickerhamii</name>
    <dbReference type="NCBI Taxonomy" id="3111"/>
    <lineage>
        <taxon>Eukaryota</taxon>
        <taxon>Viridiplantae</taxon>
        <taxon>Chlorophyta</taxon>
        <taxon>core chlorophytes</taxon>
        <taxon>Trebouxiophyceae</taxon>
        <taxon>Chlorellales</taxon>
        <taxon>Chlorellaceae</taxon>
        <taxon>Prototheca</taxon>
    </lineage>
</organism>
<proteinExistence type="predicted"/>
<dbReference type="AlphaFoldDB" id="A0AAD9IFJ9"/>
<dbReference type="Pfam" id="PF15704">
    <property type="entry name" value="Mt_ATP_synt"/>
    <property type="match status" value="1"/>
</dbReference>
<protein>
    <submittedName>
        <fullName evidence="2">Uncharacterized protein</fullName>
    </submittedName>
</protein>
<feature type="region of interest" description="Disordered" evidence="1">
    <location>
        <begin position="235"/>
        <end position="257"/>
    </location>
</feature>
<gene>
    <name evidence="2" type="ORF">QBZ16_001466</name>
</gene>
<dbReference type="InterPro" id="IPR031432">
    <property type="entry name" value="MGP1"/>
</dbReference>
<feature type="region of interest" description="Disordered" evidence="1">
    <location>
        <begin position="146"/>
        <end position="171"/>
    </location>
</feature>
<name>A0AAD9IFJ9_PROWI</name>
<comment type="caution">
    <text evidence="2">The sequence shown here is derived from an EMBL/GenBank/DDBJ whole genome shotgun (WGS) entry which is preliminary data.</text>
</comment>
<dbReference type="EMBL" id="JASFZW010000013">
    <property type="protein sequence ID" value="KAK2075725.1"/>
    <property type="molecule type" value="Genomic_DNA"/>
</dbReference>
<evidence type="ECO:0000313" key="3">
    <source>
        <dbReference type="Proteomes" id="UP001255856"/>
    </source>
</evidence>
<evidence type="ECO:0000313" key="2">
    <source>
        <dbReference type="EMBL" id="KAK2075725.1"/>
    </source>
</evidence>
<accession>A0AAD9IFJ9</accession>
<evidence type="ECO:0000256" key="1">
    <source>
        <dbReference type="SAM" id="MobiDB-lite"/>
    </source>
</evidence>
<sequence length="257" mass="28238">MEMRFPCQVPEVRALPQIAQLRFFADAAPQTSEDPILTLFRENQRQFREFLKGLQAIPFPLSGESGAVETFADKVEALRAQVGARTVEDVVKSAIKTAQSYEPVSLAEAVAMLGQSEDPAAQRAYEGFVAWAEDVEEWLEDFTEEWGAEVPSSAATSEAEEQLSGATNERSSVTPVEKAFWTKAVEIEGQLQSLASLVDDIKESPVSPELVRKLVLQEYQQFVEDARAAVEDELTKADDITGTSASEIPAEIKPQLA</sequence>
<dbReference type="Proteomes" id="UP001255856">
    <property type="component" value="Unassembled WGS sequence"/>
</dbReference>
<keyword evidence="3" id="KW-1185">Reference proteome</keyword>